<evidence type="ECO:0000313" key="4">
    <source>
        <dbReference type="Proteomes" id="UP000435648"/>
    </source>
</evidence>
<dbReference type="PANTHER" id="PTHR48081">
    <property type="entry name" value="AB HYDROLASE SUPERFAMILY PROTEIN C4A8.06C"/>
    <property type="match status" value="1"/>
</dbReference>
<dbReference type="Gene3D" id="3.40.50.1820">
    <property type="entry name" value="alpha/beta hydrolase"/>
    <property type="match status" value="1"/>
</dbReference>
<accession>A0A857CDB4</accession>
<evidence type="ECO:0000313" key="3">
    <source>
        <dbReference type="EMBL" id="QGZ36831.1"/>
    </source>
</evidence>
<evidence type="ECO:0000259" key="2">
    <source>
        <dbReference type="Pfam" id="PF07859"/>
    </source>
</evidence>
<dbReference type="KEGG" id="siw:GH266_21460"/>
<organism evidence="3 4">
    <name type="scientific">Stappia indica</name>
    <dbReference type="NCBI Taxonomy" id="538381"/>
    <lineage>
        <taxon>Bacteria</taxon>
        <taxon>Pseudomonadati</taxon>
        <taxon>Pseudomonadota</taxon>
        <taxon>Alphaproteobacteria</taxon>
        <taxon>Hyphomicrobiales</taxon>
        <taxon>Stappiaceae</taxon>
        <taxon>Stappia</taxon>
    </lineage>
</organism>
<proteinExistence type="predicted"/>
<sequence length="275" mass="30096">MIDYEAEYNNRALVPEHPVIIEGWVRDAAHYRSEANCTLATAYELGERTVYDLFLPKSGMPDRGPLGLFIHGGYWQGLDRTFFSHMAKGLNAHGVPVAIANYSLCPQVRVGDIIEEIRRLVGHLWERYRRPVLAYGHSAGGQLTAALLATDWGSRGLPRGLVPAGLAISGVFDLQPLIGTSLNEKLRLDRKEAIDVSPIAFAAQPGTRLVAAVGGGESSEFIRQSRVIADVWQRGGVATELDIRGQDNHFTVLAPLADPDSDLTLRLVDMARSIC</sequence>
<dbReference type="InterPro" id="IPR013094">
    <property type="entry name" value="AB_hydrolase_3"/>
</dbReference>
<keyword evidence="1 3" id="KW-0378">Hydrolase</keyword>
<dbReference type="Pfam" id="PF07859">
    <property type="entry name" value="Abhydrolase_3"/>
    <property type="match status" value="1"/>
</dbReference>
<dbReference type="InterPro" id="IPR029058">
    <property type="entry name" value="AB_hydrolase_fold"/>
</dbReference>
<dbReference type="GO" id="GO:0016787">
    <property type="term" value="F:hydrolase activity"/>
    <property type="evidence" value="ECO:0007669"/>
    <property type="project" value="UniProtKB-KW"/>
</dbReference>
<dbReference type="AlphaFoldDB" id="A0A857CDB4"/>
<dbReference type="RefSeq" id="WP_158195650.1">
    <property type="nucleotide sequence ID" value="NZ_CP046908.1"/>
</dbReference>
<reference evidence="3 4" key="1">
    <citation type="submission" date="2019-12" db="EMBL/GenBank/DDBJ databases">
        <title>The genome of Stappia indica PHM037.</title>
        <authorList>
            <person name="Kacar D."/>
            <person name="Galan B."/>
            <person name="Canedo L."/>
            <person name="Rodriguez P."/>
            <person name="de la Calle F."/>
            <person name="Garcia J.L."/>
        </authorList>
    </citation>
    <scope>NUCLEOTIDE SEQUENCE [LARGE SCALE GENOMIC DNA]</scope>
    <source>
        <strain evidence="3 4">PHM037</strain>
    </source>
</reference>
<gene>
    <name evidence="3" type="ORF">GH266_21460</name>
</gene>
<feature type="domain" description="Alpha/beta hydrolase fold-3" evidence="2">
    <location>
        <begin position="68"/>
        <end position="176"/>
    </location>
</feature>
<dbReference type="SUPFAM" id="SSF53474">
    <property type="entry name" value="alpha/beta-Hydrolases"/>
    <property type="match status" value="1"/>
</dbReference>
<dbReference type="OrthoDB" id="9771666at2"/>
<protein>
    <submittedName>
        <fullName evidence="3">Alpha/beta hydrolase fold domain-containing protein</fullName>
    </submittedName>
</protein>
<dbReference type="PANTHER" id="PTHR48081:SF33">
    <property type="entry name" value="KYNURENINE FORMAMIDASE"/>
    <property type="match status" value="1"/>
</dbReference>
<name>A0A857CDB4_9HYPH</name>
<dbReference type="EMBL" id="CP046908">
    <property type="protein sequence ID" value="QGZ36831.1"/>
    <property type="molecule type" value="Genomic_DNA"/>
</dbReference>
<dbReference type="InterPro" id="IPR050300">
    <property type="entry name" value="GDXG_lipolytic_enzyme"/>
</dbReference>
<dbReference type="Proteomes" id="UP000435648">
    <property type="component" value="Chromosome"/>
</dbReference>
<evidence type="ECO:0000256" key="1">
    <source>
        <dbReference type="ARBA" id="ARBA00022801"/>
    </source>
</evidence>